<protein>
    <submittedName>
        <fullName evidence="2">MFS transporter permease</fullName>
    </submittedName>
</protein>
<keyword evidence="1" id="KW-0812">Transmembrane</keyword>
<proteinExistence type="predicted"/>
<organism evidence="2 3">
    <name type="scientific">Microbacterium stercoris</name>
    <dbReference type="NCBI Taxonomy" id="2820289"/>
    <lineage>
        <taxon>Bacteria</taxon>
        <taxon>Bacillati</taxon>
        <taxon>Actinomycetota</taxon>
        <taxon>Actinomycetes</taxon>
        <taxon>Micrococcales</taxon>
        <taxon>Microbacteriaceae</taxon>
        <taxon>Microbacterium</taxon>
    </lineage>
</organism>
<gene>
    <name evidence="2" type="ORF">J5V96_10740</name>
</gene>
<accession>A0A939TN91</accession>
<evidence type="ECO:0000256" key="1">
    <source>
        <dbReference type="SAM" id="Phobius"/>
    </source>
</evidence>
<keyword evidence="1" id="KW-0472">Membrane</keyword>
<dbReference type="AlphaFoldDB" id="A0A939TN91"/>
<keyword evidence="3" id="KW-1185">Reference proteome</keyword>
<dbReference type="EMBL" id="JAGFOA010000004">
    <property type="protein sequence ID" value="MBO3663988.1"/>
    <property type="molecule type" value="Genomic_DNA"/>
</dbReference>
<sequence>MALRRIFSRWLWPAAFVLPLWLLIGWGVFNAGGWAFLWVLFIALPSVFVVQAVLTLLNRARPSVRRTGSVSWLDVAAFTTWHVLTILVGLFSEAWFGLTLVLAIVAAVGVFWVQLWQLWRESTAVLRTPQTGVIVVDERR</sequence>
<evidence type="ECO:0000313" key="3">
    <source>
        <dbReference type="Proteomes" id="UP000680132"/>
    </source>
</evidence>
<feature type="transmembrane region" description="Helical" evidence="1">
    <location>
        <begin position="69"/>
        <end position="88"/>
    </location>
</feature>
<reference evidence="2" key="1">
    <citation type="submission" date="2021-03" db="EMBL/GenBank/DDBJ databases">
        <title>Microbacterium sp. nov., a novel actinobacterium isolated from cow dung.</title>
        <authorList>
            <person name="Zhang L."/>
        </authorList>
    </citation>
    <scope>NUCLEOTIDE SEQUENCE</scope>
    <source>
        <strain evidence="2">NEAU-LLB</strain>
    </source>
</reference>
<evidence type="ECO:0000313" key="2">
    <source>
        <dbReference type="EMBL" id="MBO3663988.1"/>
    </source>
</evidence>
<name>A0A939TN91_9MICO</name>
<dbReference type="Proteomes" id="UP000680132">
    <property type="component" value="Unassembled WGS sequence"/>
</dbReference>
<dbReference type="RefSeq" id="WP_208503653.1">
    <property type="nucleotide sequence ID" value="NZ_JAGFOA010000004.1"/>
</dbReference>
<feature type="transmembrane region" description="Helical" evidence="1">
    <location>
        <begin position="35"/>
        <end position="57"/>
    </location>
</feature>
<feature type="transmembrane region" description="Helical" evidence="1">
    <location>
        <begin position="94"/>
        <end position="113"/>
    </location>
</feature>
<feature type="transmembrane region" description="Helical" evidence="1">
    <location>
        <begin position="12"/>
        <end position="29"/>
    </location>
</feature>
<keyword evidence="1" id="KW-1133">Transmembrane helix</keyword>
<comment type="caution">
    <text evidence="2">The sequence shown here is derived from an EMBL/GenBank/DDBJ whole genome shotgun (WGS) entry which is preliminary data.</text>
</comment>